<dbReference type="AlphaFoldDB" id="N1TZB4"/>
<dbReference type="Pfam" id="PF01344">
    <property type="entry name" value="Kelch_1"/>
    <property type="match status" value="2"/>
</dbReference>
<dbReference type="InterPro" id="IPR006652">
    <property type="entry name" value="Kelch_1"/>
</dbReference>
<evidence type="ECO:0000313" key="3">
    <source>
        <dbReference type="EMBL" id="EMY13623.1"/>
    </source>
</evidence>
<dbReference type="Gene3D" id="2.120.10.80">
    <property type="entry name" value="Kelch-type beta propeller"/>
    <property type="match status" value="2"/>
</dbReference>
<dbReference type="SUPFAM" id="SSF117281">
    <property type="entry name" value="Kelch motif"/>
    <property type="match status" value="1"/>
</dbReference>
<name>N1TZB4_9LEPT</name>
<dbReference type="InterPro" id="IPR015915">
    <property type="entry name" value="Kelch-typ_b-propeller"/>
</dbReference>
<dbReference type="InterPro" id="IPR011043">
    <property type="entry name" value="Gal_Oxase/kelch_b-propeller"/>
</dbReference>
<dbReference type="SMART" id="SM00612">
    <property type="entry name" value="Kelch"/>
    <property type="match status" value="6"/>
</dbReference>
<dbReference type="PANTHER" id="PTHR46344">
    <property type="entry name" value="OS02G0202900 PROTEIN"/>
    <property type="match status" value="1"/>
</dbReference>
<dbReference type="Pfam" id="PF24681">
    <property type="entry name" value="Kelch_KLHDC2_KLHL20_DRC7"/>
    <property type="match status" value="1"/>
</dbReference>
<dbReference type="PANTHER" id="PTHR46344:SF27">
    <property type="entry name" value="KELCH REPEAT SUPERFAMILY PROTEIN"/>
    <property type="match status" value="1"/>
</dbReference>
<keyword evidence="1" id="KW-0880">Kelch repeat</keyword>
<dbReference type="PROSITE" id="PS51257">
    <property type="entry name" value="PROKAR_LIPOPROTEIN"/>
    <property type="match status" value="1"/>
</dbReference>
<dbReference type="Proteomes" id="UP000012249">
    <property type="component" value="Unassembled WGS sequence"/>
</dbReference>
<comment type="caution">
    <text evidence="3">The sequence shown here is derived from an EMBL/GenBank/DDBJ whole genome shotgun (WGS) entry which is preliminary data.</text>
</comment>
<dbReference type="SUPFAM" id="SSF50965">
    <property type="entry name" value="Galactose oxidase, central domain"/>
    <property type="match status" value="1"/>
</dbReference>
<gene>
    <name evidence="3" type="ORF">LEP1GSC043_4758</name>
</gene>
<evidence type="ECO:0000256" key="2">
    <source>
        <dbReference type="ARBA" id="ARBA00022737"/>
    </source>
</evidence>
<dbReference type="EMBL" id="AHMI02000227">
    <property type="protein sequence ID" value="EMY13623.1"/>
    <property type="molecule type" value="Genomic_DNA"/>
</dbReference>
<evidence type="ECO:0000256" key="1">
    <source>
        <dbReference type="ARBA" id="ARBA00022441"/>
    </source>
</evidence>
<sequence length="394" mass="42768">MKFKIKLFLFVLVIISWIGCKKSDGGDSSDLLALLGILGTTTTTVPACQDSASSSRTWNVISGATGRSQASKAILTNGKVLAIGGEGNLGNGILNQVQSFDFNTSQWTTINPLNVDREYHSSISLNNGKALVFGGTDINLISLSSVELYDPANGNWSFVAPMGHARALHAPVLLADGRVLVSGGEENFNATFGAEIYDPTQNTWSDTLPMTIARWATTATALQNGKVLVAGGNNNNSVSINTAELYNSNDNSWTLLPPMRESRHSHSAILLNDGRLLVAGGEFSIANRSAYRDSMEIYDPRTNQWTFKKMSVPRSEFTMELLNDGSVLFLGGRNEGFVSSNLRYFPSTDSWCEIPRLKALRHGHYSATLRNGSIFVFGGMSATGYENSSEILKW</sequence>
<accession>N1TZB4</accession>
<organism evidence="3 4">
    <name type="scientific">Leptospira weilii str. Ecochallenge</name>
    <dbReference type="NCBI Taxonomy" id="1049986"/>
    <lineage>
        <taxon>Bacteria</taxon>
        <taxon>Pseudomonadati</taxon>
        <taxon>Spirochaetota</taxon>
        <taxon>Spirochaetia</taxon>
        <taxon>Leptospirales</taxon>
        <taxon>Leptospiraceae</taxon>
        <taxon>Leptospira</taxon>
    </lineage>
</organism>
<keyword evidence="2" id="KW-0677">Repeat</keyword>
<reference evidence="3 4" key="1">
    <citation type="submission" date="2013-02" db="EMBL/GenBank/DDBJ databases">
        <authorList>
            <person name="Harkins D.M."/>
            <person name="Durkin A.S."/>
            <person name="Brinkac L.M."/>
            <person name="Haft D.H."/>
            <person name="Selengut J.D."/>
            <person name="Sanka R."/>
            <person name="DePew J."/>
            <person name="Purushe J."/>
            <person name="Haake D.A."/>
            <person name="Matsunaga J."/>
            <person name="Vinetz J.M."/>
            <person name="Sutton G.G."/>
            <person name="Nierman W.C."/>
            <person name="Fouts D.E."/>
        </authorList>
    </citation>
    <scope>NUCLEOTIDE SEQUENCE [LARGE SCALE GENOMIC DNA]</scope>
    <source>
        <strain evidence="3 4">Ecochallenge</strain>
    </source>
</reference>
<protein>
    <submittedName>
        <fullName evidence="3">Kelch repeat protein</fullName>
    </submittedName>
</protein>
<proteinExistence type="predicted"/>
<evidence type="ECO:0000313" key="4">
    <source>
        <dbReference type="Proteomes" id="UP000012249"/>
    </source>
</evidence>